<dbReference type="Pfam" id="PF00128">
    <property type="entry name" value="Alpha-amylase"/>
    <property type="match status" value="1"/>
</dbReference>
<dbReference type="InterPro" id="IPR017853">
    <property type="entry name" value="GH"/>
</dbReference>
<name>A0A239K5V9_9SPHN</name>
<evidence type="ECO:0000256" key="1">
    <source>
        <dbReference type="SAM" id="SignalP"/>
    </source>
</evidence>
<dbReference type="SUPFAM" id="SSF51445">
    <property type="entry name" value="(Trans)glycosidases"/>
    <property type="match status" value="1"/>
</dbReference>
<keyword evidence="4" id="KW-1185">Reference proteome</keyword>
<dbReference type="CDD" id="cd11339">
    <property type="entry name" value="AmyAc_bac_CMD_like_2"/>
    <property type="match status" value="1"/>
</dbReference>
<keyword evidence="1" id="KW-0732">Signal</keyword>
<dbReference type="OrthoDB" id="9805159at2"/>
<evidence type="ECO:0000313" key="3">
    <source>
        <dbReference type="EMBL" id="SNT13128.1"/>
    </source>
</evidence>
<dbReference type="Gene3D" id="3.20.20.80">
    <property type="entry name" value="Glycosidases"/>
    <property type="match status" value="2"/>
</dbReference>
<dbReference type="InterPro" id="IPR006047">
    <property type="entry name" value="GH13_cat_dom"/>
</dbReference>
<reference evidence="3 4" key="1">
    <citation type="submission" date="2017-06" db="EMBL/GenBank/DDBJ databases">
        <authorList>
            <person name="Kim H.J."/>
            <person name="Triplett B.A."/>
        </authorList>
    </citation>
    <scope>NUCLEOTIDE SEQUENCE [LARGE SCALE GENOMIC DNA]</scope>
    <source>
        <strain evidence="3 4">DS15</strain>
    </source>
</reference>
<dbReference type="RefSeq" id="WP_089216899.1">
    <property type="nucleotide sequence ID" value="NZ_FZPA01000012.1"/>
</dbReference>
<protein>
    <submittedName>
        <fullName evidence="3">Glycosidase</fullName>
    </submittedName>
</protein>
<organism evidence="3 4">
    <name type="scientific">Sphingopyxis indica</name>
    <dbReference type="NCBI Taxonomy" id="436663"/>
    <lineage>
        <taxon>Bacteria</taxon>
        <taxon>Pseudomonadati</taxon>
        <taxon>Pseudomonadota</taxon>
        <taxon>Alphaproteobacteria</taxon>
        <taxon>Sphingomonadales</taxon>
        <taxon>Sphingomonadaceae</taxon>
        <taxon>Sphingopyxis</taxon>
    </lineage>
</organism>
<dbReference type="PANTHER" id="PTHR10357:SF209">
    <property type="entry name" value="PERIPLASMIC ALPHA-AMYLASE"/>
    <property type="match status" value="1"/>
</dbReference>
<dbReference type="EMBL" id="FZPA01000012">
    <property type="protein sequence ID" value="SNT13128.1"/>
    <property type="molecule type" value="Genomic_DNA"/>
</dbReference>
<keyword evidence="3" id="KW-0326">Glycosidase</keyword>
<evidence type="ECO:0000259" key="2">
    <source>
        <dbReference type="SMART" id="SM00642"/>
    </source>
</evidence>
<feature type="domain" description="Glycosyl hydrolase family 13 catalytic" evidence="2">
    <location>
        <begin position="35"/>
        <end position="506"/>
    </location>
</feature>
<keyword evidence="3" id="KW-0378">Hydrolase</keyword>
<gene>
    <name evidence="3" type="ORF">SAMN06295955_112103</name>
</gene>
<dbReference type="AlphaFoldDB" id="A0A239K5V9"/>
<dbReference type="SMART" id="SM00642">
    <property type="entry name" value="Aamy"/>
    <property type="match status" value="1"/>
</dbReference>
<dbReference type="GO" id="GO:0005975">
    <property type="term" value="P:carbohydrate metabolic process"/>
    <property type="evidence" value="ECO:0007669"/>
    <property type="project" value="InterPro"/>
</dbReference>
<sequence length="603" mass="65100">MSLFASLAALAAAAAALAPPADYRERPASDEIIYFVLPDRFENGDPSNDRGGLTGDRLATGYDPAAKGFFHGGDLAGLTRRLDYIQGLGATAIWLAPIFKNKPVQGPKGQESAGYHGYWVTDFTRVDPHFGTNDEFKAFVDAAHARGMKVYMDIIANHTADVITYKEGAEGGFRYRSLADYPFSRRGGVDGAPINPGFAGDGIASADNWAKMADPRFAYTPVVPQGEERVKRPAWLNDPIYYHNRGNSDWVGESSLYGDFSGLDDLATENPRVVQGFIDIYGKWIDDFGIDGFRIDTARHVNPEFWQAFVPAMLARAKARGIPNFHIFGEVALGGVDPGALAAYTRRDGLPAVLDFSFAHALIDAVGGTKGTDVFARLFDGDVLYRGGAPAALQLPTFGGNHDMGRFAMFVRKANPDASEAELLKRVMLGHAMLLTLRGVPTIYYGDEQGFVSDDGDQLAREDMFASRVADYNDNDLIGTDATTAAANFDPAQPLYREIAALAAIRRRAPALLHGSTALRAFSDKPGLLAVSRFDPATGREVVLAYNTSATPLTARIAIDMRSAAFTPLYGDCPAAPDAPGSLTINLPAFGTLICRAVDKMER</sequence>
<accession>A0A239K5V9</accession>
<evidence type="ECO:0000313" key="4">
    <source>
        <dbReference type="Proteomes" id="UP000198339"/>
    </source>
</evidence>
<dbReference type="GO" id="GO:0016798">
    <property type="term" value="F:hydrolase activity, acting on glycosyl bonds"/>
    <property type="evidence" value="ECO:0007669"/>
    <property type="project" value="UniProtKB-KW"/>
</dbReference>
<proteinExistence type="predicted"/>
<feature type="chain" id="PRO_5012669882" evidence="1">
    <location>
        <begin position="19"/>
        <end position="603"/>
    </location>
</feature>
<dbReference type="PANTHER" id="PTHR10357">
    <property type="entry name" value="ALPHA-AMYLASE FAMILY MEMBER"/>
    <property type="match status" value="1"/>
</dbReference>
<dbReference type="Proteomes" id="UP000198339">
    <property type="component" value="Unassembled WGS sequence"/>
</dbReference>
<feature type="signal peptide" evidence="1">
    <location>
        <begin position="1"/>
        <end position="18"/>
    </location>
</feature>